<evidence type="ECO:0000313" key="2">
    <source>
        <dbReference type="EMBL" id="PSR54215.1"/>
    </source>
</evidence>
<dbReference type="Proteomes" id="UP000240357">
    <property type="component" value="Unassembled WGS sequence"/>
</dbReference>
<accession>A0A2T2YFC2</accession>
<organism evidence="2 3">
    <name type="scientific">Adhaeribacter arboris</name>
    <dbReference type="NCBI Taxonomy" id="2072846"/>
    <lineage>
        <taxon>Bacteria</taxon>
        <taxon>Pseudomonadati</taxon>
        <taxon>Bacteroidota</taxon>
        <taxon>Cytophagia</taxon>
        <taxon>Cytophagales</taxon>
        <taxon>Hymenobacteraceae</taxon>
        <taxon>Adhaeribacter</taxon>
    </lineage>
</organism>
<dbReference type="Pfam" id="PF01551">
    <property type="entry name" value="Peptidase_M23"/>
    <property type="match status" value="1"/>
</dbReference>
<feature type="domain" description="M23ase beta-sheet core" evidence="1">
    <location>
        <begin position="94"/>
        <end position="192"/>
    </location>
</feature>
<dbReference type="EMBL" id="PYFT01000001">
    <property type="protein sequence ID" value="PSR54215.1"/>
    <property type="molecule type" value="Genomic_DNA"/>
</dbReference>
<dbReference type="GO" id="GO:0004222">
    <property type="term" value="F:metalloendopeptidase activity"/>
    <property type="evidence" value="ECO:0007669"/>
    <property type="project" value="TreeGrafter"/>
</dbReference>
<keyword evidence="3" id="KW-1185">Reference proteome</keyword>
<sequence>MSVALSALLSKNQNFFGPVLPFNLNGPEVCRLDLTAQNSILIHQNLKNTKQFASLINQLLEKQGATIGVGGYLENRIIYRRSALFSDNQLNRSIHLGVDIWAPAGTPIFAPLPGVVHSFADNAHFGDYGPTIILQHSLQDCTFYTLYGHLSRYSLTDLQVSQLINKGQEFTTIGPYPENGDWPPHLHFQLITDMQGLAGDFPGVCRLEEKAAYSQICLDPNLILQSRYLAAF</sequence>
<dbReference type="AlphaFoldDB" id="A0A2T2YFC2"/>
<proteinExistence type="predicted"/>
<dbReference type="InterPro" id="IPR011055">
    <property type="entry name" value="Dup_hybrid_motif"/>
</dbReference>
<dbReference type="PANTHER" id="PTHR21666">
    <property type="entry name" value="PEPTIDASE-RELATED"/>
    <property type="match status" value="1"/>
</dbReference>
<dbReference type="RefSeq" id="WP_106929680.1">
    <property type="nucleotide sequence ID" value="NZ_PYFT01000001.1"/>
</dbReference>
<gene>
    <name evidence="2" type="ORF">AHMF7605_12125</name>
</gene>
<evidence type="ECO:0000313" key="3">
    <source>
        <dbReference type="Proteomes" id="UP000240357"/>
    </source>
</evidence>
<protein>
    <submittedName>
        <fullName evidence="2">Peptidase M23</fullName>
    </submittedName>
</protein>
<dbReference type="InterPro" id="IPR016047">
    <property type="entry name" value="M23ase_b-sheet_dom"/>
</dbReference>
<comment type="caution">
    <text evidence="2">The sequence shown here is derived from an EMBL/GenBank/DDBJ whole genome shotgun (WGS) entry which is preliminary data.</text>
</comment>
<dbReference type="SUPFAM" id="SSF51261">
    <property type="entry name" value="Duplicated hybrid motif"/>
    <property type="match status" value="1"/>
</dbReference>
<dbReference type="PANTHER" id="PTHR21666:SF270">
    <property type="entry name" value="MUREIN HYDROLASE ACTIVATOR ENVC"/>
    <property type="match status" value="1"/>
</dbReference>
<dbReference type="OrthoDB" id="9801052at2"/>
<reference evidence="2 3" key="1">
    <citation type="submission" date="2018-03" db="EMBL/GenBank/DDBJ databases">
        <title>Adhaeribacter sp. HMF7605 Genome sequencing and assembly.</title>
        <authorList>
            <person name="Kang H."/>
            <person name="Kang J."/>
            <person name="Cha I."/>
            <person name="Kim H."/>
            <person name="Joh K."/>
        </authorList>
    </citation>
    <scope>NUCLEOTIDE SEQUENCE [LARGE SCALE GENOMIC DNA]</scope>
    <source>
        <strain evidence="2 3">HMF7605</strain>
    </source>
</reference>
<dbReference type="InterPro" id="IPR050570">
    <property type="entry name" value="Cell_wall_metabolism_enzyme"/>
</dbReference>
<name>A0A2T2YFC2_9BACT</name>
<dbReference type="Gene3D" id="2.70.70.10">
    <property type="entry name" value="Glucose Permease (Domain IIA)"/>
    <property type="match status" value="1"/>
</dbReference>
<evidence type="ECO:0000259" key="1">
    <source>
        <dbReference type="Pfam" id="PF01551"/>
    </source>
</evidence>
<dbReference type="CDD" id="cd12797">
    <property type="entry name" value="M23_peptidase"/>
    <property type="match status" value="1"/>
</dbReference>